<dbReference type="GO" id="GO:0046983">
    <property type="term" value="F:protein dimerization activity"/>
    <property type="evidence" value="ECO:0007669"/>
    <property type="project" value="InterPro"/>
</dbReference>
<accession>T0QL54</accession>
<dbReference type="VEuPathDB" id="FungiDB:SDRG_07141"/>
<dbReference type="InterPro" id="IPR036638">
    <property type="entry name" value="HLH_DNA-bd_sf"/>
</dbReference>
<evidence type="ECO:0000313" key="2">
    <source>
        <dbReference type="EMBL" id="EQC35431.1"/>
    </source>
</evidence>
<dbReference type="AlphaFoldDB" id="T0QL54"/>
<evidence type="ECO:0008006" key="4">
    <source>
        <dbReference type="Google" id="ProtNLM"/>
    </source>
</evidence>
<sequence length="467" mass="52181">MEQQQRADEFTAHGDGLWDVDIAQLFSAPAGHAPALPESMAWMHSKQRGDAPRASFDDDMDESSAGLSNQDMSYERKKSRAKITRVEVNAGFDELLAALRLPNSRKNSRAKIIQHACERIRALEAENERLKQQLNASPAHHHHAAVATTSAPPTLHSNGSTMLWIPCSITPLVSAAHAAPPRLTMHLPSTHKAVMHKKPRKAPKTTTSMASSSPSCSLSVLVDTCPHVLRFLDGVMLTRVAQTSHEWKRRIMDGKQAYLWEALIMQRWRIPKDEILLLTRSFTAMYHKWKYLDQSMLLPRGAYTKDESVVAMGRGQGLDLWGVLARRSNSRTTRSVWRDGTLSVMQIVELRLVVQNMSSCPVSPTLLSIGVHPFQVLDASYGSHFTPRWIAVNGAQCSISDDSVVLHHMDFGVIAVYVSCPHIEFEEVFLSSARMIQVHCGRGDASVSIEAQFFNPNRDMQRTKHVL</sequence>
<feature type="region of interest" description="Disordered" evidence="1">
    <location>
        <begin position="134"/>
        <end position="153"/>
    </location>
</feature>
<gene>
    <name evidence="2" type="ORF">SDRG_07141</name>
</gene>
<dbReference type="SUPFAM" id="SSF47459">
    <property type="entry name" value="HLH, helix-loop-helix DNA-binding domain"/>
    <property type="match status" value="1"/>
</dbReference>
<dbReference type="OMA" id="HEWKRRI"/>
<dbReference type="InterPro" id="IPR036047">
    <property type="entry name" value="F-box-like_dom_sf"/>
</dbReference>
<dbReference type="EMBL" id="JH767151">
    <property type="protein sequence ID" value="EQC35431.1"/>
    <property type="molecule type" value="Genomic_DNA"/>
</dbReference>
<protein>
    <recommendedName>
        <fullName evidence="4">BHLH domain-containing protein</fullName>
    </recommendedName>
</protein>
<name>T0QL54_SAPDV</name>
<evidence type="ECO:0000256" key="1">
    <source>
        <dbReference type="SAM" id="MobiDB-lite"/>
    </source>
</evidence>
<dbReference type="Proteomes" id="UP000030762">
    <property type="component" value="Unassembled WGS sequence"/>
</dbReference>
<dbReference type="OrthoDB" id="71963at2759"/>
<organism evidence="2 3">
    <name type="scientific">Saprolegnia diclina (strain VS20)</name>
    <dbReference type="NCBI Taxonomy" id="1156394"/>
    <lineage>
        <taxon>Eukaryota</taxon>
        <taxon>Sar</taxon>
        <taxon>Stramenopiles</taxon>
        <taxon>Oomycota</taxon>
        <taxon>Saprolegniomycetes</taxon>
        <taxon>Saprolegniales</taxon>
        <taxon>Saprolegniaceae</taxon>
        <taxon>Saprolegnia</taxon>
    </lineage>
</organism>
<dbReference type="GeneID" id="19947868"/>
<dbReference type="Gene3D" id="4.10.280.10">
    <property type="entry name" value="Helix-loop-helix DNA-binding domain"/>
    <property type="match status" value="1"/>
</dbReference>
<dbReference type="eggNOG" id="ENOG502S24R">
    <property type="taxonomic scope" value="Eukaryota"/>
</dbReference>
<dbReference type="InParanoid" id="T0QL54"/>
<feature type="region of interest" description="Disordered" evidence="1">
    <location>
        <begin position="187"/>
        <end position="212"/>
    </location>
</feature>
<keyword evidence="3" id="KW-1185">Reference proteome</keyword>
<feature type="compositionally biased region" description="Basic residues" evidence="1">
    <location>
        <begin position="193"/>
        <end position="203"/>
    </location>
</feature>
<dbReference type="SUPFAM" id="SSF81383">
    <property type="entry name" value="F-box domain"/>
    <property type="match status" value="1"/>
</dbReference>
<dbReference type="RefSeq" id="XP_008611181.1">
    <property type="nucleotide sequence ID" value="XM_008612959.1"/>
</dbReference>
<evidence type="ECO:0000313" key="3">
    <source>
        <dbReference type="Proteomes" id="UP000030762"/>
    </source>
</evidence>
<feature type="region of interest" description="Disordered" evidence="1">
    <location>
        <begin position="44"/>
        <end position="73"/>
    </location>
</feature>
<reference evidence="2 3" key="1">
    <citation type="submission" date="2012-04" db="EMBL/GenBank/DDBJ databases">
        <title>The Genome Sequence of Saprolegnia declina VS20.</title>
        <authorList>
            <consortium name="The Broad Institute Genome Sequencing Platform"/>
            <person name="Russ C."/>
            <person name="Nusbaum C."/>
            <person name="Tyler B."/>
            <person name="van West P."/>
            <person name="Dieguez-Uribeondo J."/>
            <person name="de Bruijn I."/>
            <person name="Tripathy S."/>
            <person name="Jiang R."/>
            <person name="Young S.K."/>
            <person name="Zeng Q."/>
            <person name="Gargeya S."/>
            <person name="Fitzgerald M."/>
            <person name="Haas B."/>
            <person name="Abouelleil A."/>
            <person name="Alvarado L."/>
            <person name="Arachchi H.M."/>
            <person name="Berlin A."/>
            <person name="Chapman S.B."/>
            <person name="Goldberg J."/>
            <person name="Griggs A."/>
            <person name="Gujja S."/>
            <person name="Hansen M."/>
            <person name="Howarth C."/>
            <person name="Imamovic A."/>
            <person name="Larimer J."/>
            <person name="McCowen C."/>
            <person name="Montmayeur A."/>
            <person name="Murphy C."/>
            <person name="Neiman D."/>
            <person name="Pearson M."/>
            <person name="Priest M."/>
            <person name="Roberts A."/>
            <person name="Saif S."/>
            <person name="Shea T."/>
            <person name="Sisk P."/>
            <person name="Sykes S."/>
            <person name="Wortman J."/>
            <person name="Nusbaum C."/>
            <person name="Birren B."/>
        </authorList>
    </citation>
    <scope>NUCLEOTIDE SEQUENCE [LARGE SCALE GENOMIC DNA]</scope>
    <source>
        <strain evidence="2 3">VS20</strain>
    </source>
</reference>
<proteinExistence type="predicted"/>